<evidence type="ECO:0000256" key="2">
    <source>
        <dbReference type="SAM" id="SignalP"/>
    </source>
</evidence>
<accession>F9RQQ0</accession>
<organism evidence="3 4">
    <name type="scientific">Vibrio scophthalmi LMG 19158</name>
    <dbReference type="NCBI Taxonomy" id="870967"/>
    <lineage>
        <taxon>Bacteria</taxon>
        <taxon>Pseudomonadati</taxon>
        <taxon>Pseudomonadota</taxon>
        <taxon>Gammaproteobacteria</taxon>
        <taxon>Vibrionales</taxon>
        <taxon>Vibrionaceae</taxon>
        <taxon>Vibrio</taxon>
    </lineage>
</organism>
<dbReference type="Pfam" id="PF07996">
    <property type="entry name" value="T4SS"/>
    <property type="match status" value="1"/>
</dbReference>
<dbReference type="SUPFAM" id="SSF101082">
    <property type="entry name" value="Typo IV secretion system protein TraC"/>
    <property type="match status" value="1"/>
</dbReference>
<feature type="coiled-coil region" evidence="1">
    <location>
        <begin position="37"/>
        <end position="71"/>
    </location>
</feature>
<keyword evidence="1" id="KW-0175">Coiled coil</keyword>
<evidence type="ECO:0000313" key="3">
    <source>
        <dbReference type="EMBL" id="EGU33981.1"/>
    </source>
</evidence>
<protein>
    <submittedName>
        <fullName evidence="3">Attachment mediating protein VirB5-like protein</fullName>
    </submittedName>
</protein>
<dbReference type="CDD" id="cd14262">
    <property type="entry name" value="VirB5_like"/>
    <property type="match status" value="1"/>
</dbReference>
<name>F9RQQ0_9VIBR</name>
<dbReference type="InterPro" id="IPR014158">
    <property type="entry name" value="T4SS_VirB5"/>
</dbReference>
<sequence>MKKRLLAVALSIVCVTQSQAGIPVSVVLDATAMQHQLVNYAQTLKEYATILQQLENMRSQLLQAEKDYNSSTGSRNLGDILNDPAFKEYLPANWDRIYSDIRTGGYDGLSGSAKALRDASKIYDACANDTATATEKQICNATAVKPAQDQAFALAAYEKSNQRTQQIESLMREINRTSDPKAIAELNARIQAEQAMLINEQTKLAMYQATAQAEADILRQQETEYQKKMTNSRHFSNRLTPVEF</sequence>
<dbReference type="Proteomes" id="UP000004349">
    <property type="component" value="Unassembled WGS sequence"/>
</dbReference>
<dbReference type="AlphaFoldDB" id="F9RQQ0"/>
<gene>
    <name evidence="3" type="ORF">VIS19158_11009</name>
</gene>
<dbReference type="RefSeq" id="WP_005596794.1">
    <property type="nucleotide sequence ID" value="NZ_AFWE01000170.1"/>
</dbReference>
<feature type="signal peptide" evidence="2">
    <location>
        <begin position="1"/>
        <end position="20"/>
    </location>
</feature>
<feature type="chain" id="PRO_5003386888" evidence="2">
    <location>
        <begin position="21"/>
        <end position="244"/>
    </location>
</feature>
<dbReference type="NCBIfam" id="TIGR02791">
    <property type="entry name" value="VirB5"/>
    <property type="match status" value="1"/>
</dbReference>
<dbReference type="InterPro" id="IPR023220">
    <property type="entry name" value="T4SS_VirB5-domain"/>
</dbReference>
<dbReference type="Gene3D" id="1.20.58.430">
    <property type="entry name" value="Type IV secretion system, VirB5-domain"/>
    <property type="match status" value="1"/>
</dbReference>
<proteinExistence type="predicted"/>
<evidence type="ECO:0000256" key="1">
    <source>
        <dbReference type="SAM" id="Coils"/>
    </source>
</evidence>
<reference evidence="3 4" key="1">
    <citation type="journal article" date="2012" name="Int. J. Syst. Evol. Microbiol.">
        <title>Vibrio caribbeanicus sp. nov., isolated from the marine sponge Scleritoderma cyanea.</title>
        <authorList>
            <person name="Hoffmann M."/>
            <person name="Monday S.R."/>
            <person name="Allard M.W."/>
            <person name="Strain E.A."/>
            <person name="Whittaker P."/>
            <person name="Naum M."/>
            <person name="McCarthy P.J."/>
            <person name="Lopez J.V."/>
            <person name="Fischer M."/>
            <person name="Brown E.W."/>
        </authorList>
    </citation>
    <scope>NUCLEOTIDE SEQUENCE [LARGE SCALE GENOMIC DNA]</scope>
    <source>
        <strain evidence="3 4">LMG 19158</strain>
    </source>
</reference>
<dbReference type="eggNOG" id="COG5314">
    <property type="taxonomic scope" value="Bacteria"/>
</dbReference>
<evidence type="ECO:0000313" key="4">
    <source>
        <dbReference type="Proteomes" id="UP000004349"/>
    </source>
</evidence>
<comment type="caution">
    <text evidence="3">The sequence shown here is derived from an EMBL/GenBank/DDBJ whole genome shotgun (WGS) entry which is preliminary data.</text>
</comment>
<dbReference type="EMBL" id="AFWE01000170">
    <property type="protein sequence ID" value="EGU33981.1"/>
    <property type="molecule type" value="Genomic_DNA"/>
</dbReference>
<keyword evidence="2" id="KW-0732">Signal</keyword>